<accession>A0A2K8KZL0</accession>
<dbReference type="AlphaFoldDB" id="A0A2K8KZL0"/>
<gene>
    <name evidence="1" type="ORF">Ga0123461_2054</name>
</gene>
<dbReference type="EMBL" id="CP018799">
    <property type="protein sequence ID" value="ATX80460.1"/>
    <property type="molecule type" value="Genomic_DNA"/>
</dbReference>
<evidence type="ECO:0000313" key="2">
    <source>
        <dbReference type="Proteomes" id="UP000231701"/>
    </source>
</evidence>
<dbReference type="Proteomes" id="UP000231701">
    <property type="component" value="Chromosome"/>
</dbReference>
<protein>
    <submittedName>
        <fullName evidence="1">Uncharacterized protein</fullName>
    </submittedName>
</protein>
<sequence>MGHAGVVTMENNEHLAREIVEEINALRVFHIDEKTEMKLILSTGIIAFAYKYLERIKHARGFQALLDGYVKSGRYPVAMKLVMEGKEGINESDIHHFSESVDKSHFLKQFVSFALFKKLYIVKNLSKFDSVDEFELEEMKAAITFFDMVLSDLKGHADEKTRGVINHARLLIRL</sequence>
<keyword evidence="2" id="KW-1185">Reference proteome</keyword>
<organism evidence="1 2">
    <name type="scientific">Mariprofundus aestuarium</name>
    <dbReference type="NCBI Taxonomy" id="1921086"/>
    <lineage>
        <taxon>Bacteria</taxon>
        <taxon>Pseudomonadati</taxon>
        <taxon>Pseudomonadota</taxon>
        <taxon>Candidatius Mariprofundia</taxon>
        <taxon>Mariprofundales</taxon>
        <taxon>Mariprofundaceae</taxon>
        <taxon>Mariprofundus</taxon>
    </lineage>
</organism>
<name>A0A2K8KZL0_MARES</name>
<dbReference type="KEGG" id="maes:Ga0123461_2054"/>
<reference evidence="1 2" key="1">
    <citation type="submission" date="2016-12" db="EMBL/GenBank/DDBJ databases">
        <title>Isolation and genomic insights into novel planktonic Zetaproteobacteria from stratified waters of the Chesapeake Bay.</title>
        <authorList>
            <person name="McAllister S.M."/>
            <person name="Kato S."/>
            <person name="Chan C.S."/>
            <person name="Chiu B.K."/>
            <person name="Field E.K."/>
        </authorList>
    </citation>
    <scope>NUCLEOTIDE SEQUENCE [LARGE SCALE GENOMIC DNA]</scope>
    <source>
        <strain evidence="1 2">CP-5</strain>
    </source>
</reference>
<evidence type="ECO:0000313" key="1">
    <source>
        <dbReference type="EMBL" id="ATX80460.1"/>
    </source>
</evidence>
<proteinExistence type="predicted"/>